<dbReference type="EMBL" id="LKCN02000003">
    <property type="protein sequence ID" value="RCI14837.1"/>
    <property type="molecule type" value="Genomic_DNA"/>
</dbReference>
<dbReference type="PROSITE" id="PS50837">
    <property type="entry name" value="NACHT"/>
    <property type="match status" value="1"/>
</dbReference>
<protein>
    <recommendedName>
        <fullName evidence="3">NACHT domain-containing protein</fullName>
    </recommendedName>
</protein>
<dbReference type="Pfam" id="PF22939">
    <property type="entry name" value="WHD_GPIID"/>
    <property type="match status" value="1"/>
</dbReference>
<feature type="region of interest" description="Disordered" evidence="2">
    <location>
        <begin position="348"/>
        <end position="375"/>
    </location>
</feature>
<reference evidence="4 5" key="1">
    <citation type="journal article" date="2015" name="BMC Genomics">
        <title>Insights from the genome of Ophiocordyceps polyrhachis-furcata to pathogenicity and host specificity in insect fungi.</title>
        <authorList>
            <person name="Wichadakul D."/>
            <person name="Kobmoo N."/>
            <person name="Ingsriswang S."/>
            <person name="Tangphatsornruang S."/>
            <person name="Chantasingh D."/>
            <person name="Luangsa-ard J.J."/>
            <person name="Eurwilaichitr L."/>
        </authorList>
    </citation>
    <scope>NUCLEOTIDE SEQUENCE [LARGE SCALE GENOMIC DNA]</scope>
    <source>
        <strain evidence="4 5">BCC 54312</strain>
    </source>
</reference>
<dbReference type="InterPro" id="IPR054471">
    <property type="entry name" value="GPIID_WHD"/>
</dbReference>
<dbReference type="InterPro" id="IPR000845">
    <property type="entry name" value="Nucleoside_phosphorylase_d"/>
</dbReference>
<dbReference type="PANTHER" id="PTHR10039:SF10">
    <property type="entry name" value="NACHT DOMAIN-CONTAINING PROTEIN"/>
    <property type="match status" value="1"/>
</dbReference>
<dbReference type="InterPro" id="IPR007111">
    <property type="entry name" value="NACHT_NTPase"/>
</dbReference>
<dbReference type="InterPro" id="IPR036770">
    <property type="entry name" value="Ankyrin_rpt-contain_sf"/>
</dbReference>
<feature type="compositionally biased region" description="Basic and acidic residues" evidence="2">
    <location>
        <begin position="356"/>
        <end position="367"/>
    </location>
</feature>
<gene>
    <name evidence="4" type="ORF">L249_6700</name>
</gene>
<dbReference type="Gene3D" id="1.25.40.20">
    <property type="entry name" value="Ankyrin repeat-containing domain"/>
    <property type="match status" value="1"/>
</dbReference>
<dbReference type="SUPFAM" id="SSF48403">
    <property type="entry name" value="Ankyrin repeat"/>
    <property type="match status" value="1"/>
</dbReference>
<dbReference type="Pfam" id="PF12796">
    <property type="entry name" value="Ank_2"/>
    <property type="match status" value="1"/>
</dbReference>
<evidence type="ECO:0000256" key="2">
    <source>
        <dbReference type="SAM" id="MobiDB-lite"/>
    </source>
</evidence>
<sequence length="1363" mass="153191">MDHVKPTRRVFRRPSHRRDFQIAIICALTLEYDAASLLVDEFWDQDDAEYGRASGDTNLYRNGRIGTHDVVLMVLPSMGKALVAGSAASLRTSYPSLKLVFLVGICGGVPSSGSHYALLGDVVIGEAIIQYDFGRQYPGEFLPKEAMERSPNKDIRTLMAYCKSRYGREDVRTNAAICLKAIQDAALNKYYRTDYLYPGLADDKLYRATYRHKHRQPSCDICSGETDRVCSEAAKASCADLGCEEKELVHRKQKRHHPCPDILIGRLASGDTVMKSGQHRDQIAKQHDIIAFEMEGAGAWDELPCVVVKGICDYADSHKSKEWQPYAAATASAVVKAILMRYTVTENPHLQPLPDNDEKLAETEAPDHGNSSLSSMVHRSAGQTLNDAILDFQDILTPAERRHLRTMEAVPGHDAVLVFTAQLDLRNRNRRGPSIASRLYSILQSVRDFADVAENSGKNTSWQPGTAARVWGIVKLTMLTVFDSVVYYGLLSKVLMNVGRFCPQVAEYRVWYSTSARIQKALCNFYASLIFLDALWETLELEFHPDIEDIRRQSSDVQEELSLARARAKYQDQQLNKTRGTWKLGTLFSTTRKEQAAQVRTSERQAGQRRQQLMDSLSTHDYLTPLKQSRRKRYSGTAHWLSRTRQFSRWMDGVDSPLFWCSGKIGSGKTVLTASVIDEILTERHNTGIMIAFFFVKFDDRQSTRAETIVKSVLRQVLEQFALTNEVEDVLEKAQTPLAELGKLTNVFQHALTPLNRLYIIIDGLDECEKPDRRELLETLSSLAALGSKISIFLAGRDSITTEINKVFPAHHHVTMSSSLAQPDIARYIEGAVQDKLESEELIVRDPSLVDEIKLALKRGAEGMFLWVAFQLFELCSKHCDDDIRRTIGNLPRDLTETFDRALERIVSQGNAKVARQAFLWIAAAKQPLSLEELGEAMFIEIGQQFSQPERFSNDIYRISSWCENLAHVDEERQIVQFPHETVRQFFVSRFSDFHIDLSEADHYIGEICVTYLNFSNFKTTLARRFQPLMPFPPKAIAQAALGRGWASLAVKDRRSSHSQKDRDCIDINLASFQRDNGQTTREKLQGNFPFLRYATVHWILHTTGFRRNKSITYPLWEKIITQGHDLVQVPWGSEPFRADSETISTWSYEARHYAMMQLLDSRRGLSDSRKTTMLMDSAGRGDLTMIDILLGDGQLPAARLRGVCQVAARSGLFHVVERLIAAGASANDALNEAARIGNVEIVQELLHAGFDTSSALEAAARNGHVEIVDKFLNAGVAPYSALCEAALNGHLHVVERILVAEEELRSGLGGEDEGRDIERLLASGSCLRQASEAAWKRGYLEIVDVLQAAEVNVEVQMQALLG</sequence>
<accession>A0A367LKD2</accession>
<name>A0A367LKD2_9HYPO</name>
<dbReference type="SUPFAM" id="SSF53167">
    <property type="entry name" value="Purine and uridine phosphorylases"/>
    <property type="match status" value="1"/>
</dbReference>
<dbReference type="Pfam" id="PF24883">
    <property type="entry name" value="NPHP3_N"/>
    <property type="match status" value="1"/>
</dbReference>
<dbReference type="STRING" id="1330021.A0A367LKD2"/>
<keyword evidence="5" id="KW-1185">Reference proteome</keyword>
<feature type="domain" description="NACHT" evidence="3">
    <location>
        <begin position="657"/>
        <end position="797"/>
    </location>
</feature>
<dbReference type="OrthoDB" id="4925214at2759"/>
<organism evidence="4 5">
    <name type="scientific">Ophiocordyceps polyrhachis-furcata BCC 54312</name>
    <dbReference type="NCBI Taxonomy" id="1330021"/>
    <lineage>
        <taxon>Eukaryota</taxon>
        <taxon>Fungi</taxon>
        <taxon>Dikarya</taxon>
        <taxon>Ascomycota</taxon>
        <taxon>Pezizomycotina</taxon>
        <taxon>Sordariomycetes</taxon>
        <taxon>Hypocreomycetidae</taxon>
        <taxon>Hypocreales</taxon>
        <taxon>Ophiocordycipitaceae</taxon>
        <taxon>Ophiocordyceps</taxon>
    </lineage>
</organism>
<dbReference type="GO" id="GO:0003824">
    <property type="term" value="F:catalytic activity"/>
    <property type="evidence" value="ECO:0007669"/>
    <property type="project" value="InterPro"/>
</dbReference>
<dbReference type="Pfam" id="PF01048">
    <property type="entry name" value="PNP_UDP_1"/>
    <property type="match status" value="1"/>
</dbReference>
<dbReference type="InterPro" id="IPR002110">
    <property type="entry name" value="Ankyrin_rpt"/>
</dbReference>
<dbReference type="SUPFAM" id="SSF52540">
    <property type="entry name" value="P-loop containing nucleoside triphosphate hydrolases"/>
    <property type="match status" value="1"/>
</dbReference>
<dbReference type="InterPro" id="IPR035994">
    <property type="entry name" value="Nucleoside_phosphorylase_sf"/>
</dbReference>
<comment type="caution">
    <text evidence="4">The sequence shown here is derived from an EMBL/GenBank/DDBJ whole genome shotgun (WGS) entry which is preliminary data.</text>
</comment>
<evidence type="ECO:0000313" key="5">
    <source>
        <dbReference type="Proteomes" id="UP000253664"/>
    </source>
</evidence>
<dbReference type="GO" id="GO:0009116">
    <property type="term" value="P:nucleoside metabolic process"/>
    <property type="evidence" value="ECO:0007669"/>
    <property type="project" value="InterPro"/>
</dbReference>
<evidence type="ECO:0000256" key="1">
    <source>
        <dbReference type="ARBA" id="ARBA00022737"/>
    </source>
</evidence>
<proteinExistence type="predicted"/>
<keyword evidence="1" id="KW-0677">Repeat</keyword>
<dbReference type="InterPro" id="IPR027417">
    <property type="entry name" value="P-loop_NTPase"/>
</dbReference>
<dbReference type="Gene3D" id="3.40.50.1580">
    <property type="entry name" value="Nucleoside phosphorylase domain"/>
    <property type="match status" value="1"/>
</dbReference>
<evidence type="ECO:0000313" key="4">
    <source>
        <dbReference type="EMBL" id="RCI14837.1"/>
    </source>
</evidence>
<dbReference type="Gene3D" id="3.40.50.300">
    <property type="entry name" value="P-loop containing nucleotide triphosphate hydrolases"/>
    <property type="match status" value="1"/>
</dbReference>
<dbReference type="SMART" id="SM00248">
    <property type="entry name" value="ANK"/>
    <property type="match status" value="3"/>
</dbReference>
<evidence type="ECO:0000259" key="3">
    <source>
        <dbReference type="PROSITE" id="PS50837"/>
    </source>
</evidence>
<dbReference type="Proteomes" id="UP000253664">
    <property type="component" value="Unassembled WGS sequence"/>
</dbReference>
<dbReference type="InterPro" id="IPR056884">
    <property type="entry name" value="NPHP3-like_N"/>
</dbReference>
<dbReference type="PANTHER" id="PTHR10039">
    <property type="entry name" value="AMELOGENIN"/>
    <property type="match status" value="1"/>
</dbReference>